<evidence type="ECO:0000313" key="2">
    <source>
        <dbReference type="EMBL" id="KAI5431442.1"/>
    </source>
</evidence>
<keyword evidence="3" id="KW-1185">Reference proteome</keyword>
<comment type="caution">
    <text evidence="2">The sequence shown here is derived from an EMBL/GenBank/DDBJ whole genome shotgun (WGS) entry which is preliminary data.</text>
</comment>
<dbReference type="Proteomes" id="UP001058974">
    <property type="component" value="Chromosome 3"/>
</dbReference>
<accession>A0A9D4Y321</accession>
<gene>
    <name evidence="2" type="ORF">KIW84_035580</name>
</gene>
<evidence type="ECO:0000256" key="1">
    <source>
        <dbReference type="SAM" id="MobiDB-lite"/>
    </source>
</evidence>
<protein>
    <submittedName>
        <fullName evidence="2">Uncharacterized protein</fullName>
    </submittedName>
</protein>
<dbReference type="EMBL" id="JAMSHJ010000003">
    <property type="protein sequence ID" value="KAI5431442.1"/>
    <property type="molecule type" value="Genomic_DNA"/>
</dbReference>
<dbReference type="Gramene" id="Psat03G0558000-T1">
    <property type="protein sequence ID" value="KAI5431442.1"/>
    <property type="gene ID" value="KIW84_035580"/>
</dbReference>
<sequence>MSHDYGNCGRLDKQRSKQPVIDSESPALIPKRSRTKVKCSKVSTYGVLSNKAKRSSDPGSLSLAKIFGNISHLFPGDSLQKYIDKFLYKLVDPEYHVIVLLKGLIHWIVVKILARKPGNSTRANDSDLFFMWCIIQNRKMTINDWVRFIIDRMIYCRDNPKRPIYFSSFFMMILKLNGIECKEAYLIESPKILDYGDVAKMRYYKDSNGHYYYLEDFRRHIYDDKILEKEVTGMTDPSTASGSVVASIYVHVKELLDYVLQIFFADNQIREDRIMENIDALVNVS</sequence>
<feature type="region of interest" description="Disordered" evidence="1">
    <location>
        <begin position="1"/>
        <end position="26"/>
    </location>
</feature>
<dbReference type="AlphaFoldDB" id="A0A9D4Y321"/>
<organism evidence="2 3">
    <name type="scientific">Pisum sativum</name>
    <name type="common">Garden pea</name>
    <name type="synonym">Lathyrus oleraceus</name>
    <dbReference type="NCBI Taxonomy" id="3888"/>
    <lineage>
        <taxon>Eukaryota</taxon>
        <taxon>Viridiplantae</taxon>
        <taxon>Streptophyta</taxon>
        <taxon>Embryophyta</taxon>
        <taxon>Tracheophyta</taxon>
        <taxon>Spermatophyta</taxon>
        <taxon>Magnoliopsida</taxon>
        <taxon>eudicotyledons</taxon>
        <taxon>Gunneridae</taxon>
        <taxon>Pentapetalae</taxon>
        <taxon>rosids</taxon>
        <taxon>fabids</taxon>
        <taxon>Fabales</taxon>
        <taxon>Fabaceae</taxon>
        <taxon>Papilionoideae</taxon>
        <taxon>50 kb inversion clade</taxon>
        <taxon>NPAAA clade</taxon>
        <taxon>Hologalegina</taxon>
        <taxon>IRL clade</taxon>
        <taxon>Fabeae</taxon>
        <taxon>Lathyrus</taxon>
    </lineage>
</organism>
<name>A0A9D4Y321_PEA</name>
<proteinExistence type="predicted"/>
<reference evidence="2 3" key="1">
    <citation type="journal article" date="2022" name="Nat. Genet.">
        <title>Improved pea reference genome and pan-genome highlight genomic features and evolutionary characteristics.</title>
        <authorList>
            <person name="Yang T."/>
            <person name="Liu R."/>
            <person name="Luo Y."/>
            <person name="Hu S."/>
            <person name="Wang D."/>
            <person name="Wang C."/>
            <person name="Pandey M.K."/>
            <person name="Ge S."/>
            <person name="Xu Q."/>
            <person name="Li N."/>
            <person name="Li G."/>
            <person name="Huang Y."/>
            <person name="Saxena R.K."/>
            <person name="Ji Y."/>
            <person name="Li M."/>
            <person name="Yan X."/>
            <person name="He Y."/>
            <person name="Liu Y."/>
            <person name="Wang X."/>
            <person name="Xiang C."/>
            <person name="Varshney R.K."/>
            <person name="Ding H."/>
            <person name="Gao S."/>
            <person name="Zong X."/>
        </authorList>
    </citation>
    <scope>NUCLEOTIDE SEQUENCE [LARGE SCALE GENOMIC DNA]</scope>
    <source>
        <strain evidence="2 3">cv. Zhongwan 6</strain>
    </source>
</reference>
<evidence type="ECO:0000313" key="3">
    <source>
        <dbReference type="Proteomes" id="UP001058974"/>
    </source>
</evidence>